<evidence type="ECO:0000256" key="2">
    <source>
        <dbReference type="ARBA" id="ARBA00022490"/>
    </source>
</evidence>
<dbReference type="InterPro" id="IPR004154">
    <property type="entry name" value="Anticodon-bd"/>
</dbReference>
<dbReference type="FunFam" id="3.40.50.800:FF:000001">
    <property type="entry name" value="Threonine--tRNA ligase"/>
    <property type="match status" value="1"/>
</dbReference>
<dbReference type="PRINTS" id="PR01047">
    <property type="entry name" value="TRNASYNTHTHR"/>
</dbReference>
<evidence type="ECO:0000256" key="4">
    <source>
        <dbReference type="ARBA" id="ARBA00022598"/>
    </source>
</evidence>
<reference evidence="16" key="1">
    <citation type="submission" date="2008-10" db="EMBL/GenBank/DDBJ databases">
        <title>A sequence survey of the palm lethal yellowing phytoplasma ('Candidatus Phytoplasma palme') genome.</title>
        <authorList>
            <person name="Harrison N.A."/>
            <person name="Davis R.E."/>
            <person name="Helmick E.E."/>
        </authorList>
    </citation>
    <scope>NUCLEOTIDE SEQUENCE</scope>
    <source>
        <strain evidence="16">LYSS</strain>
    </source>
</reference>
<comment type="similarity">
    <text evidence="1 13">Belongs to the class-II aminoacyl-tRNA synthetase family.</text>
</comment>
<dbReference type="SMART" id="SM00863">
    <property type="entry name" value="tRNA_SAD"/>
    <property type="match status" value="1"/>
</dbReference>
<dbReference type="Gene3D" id="3.30.930.10">
    <property type="entry name" value="Bira Bifunctional Protein, Domain 2"/>
    <property type="match status" value="1"/>
</dbReference>
<dbReference type="InterPro" id="IPR047246">
    <property type="entry name" value="ThrRS_anticodon"/>
</dbReference>
<evidence type="ECO:0000256" key="12">
    <source>
        <dbReference type="ARBA" id="ARBA00049515"/>
    </source>
</evidence>
<dbReference type="InterPro" id="IPR018163">
    <property type="entry name" value="Thr/Ala-tRNA-synth_IIc_edit"/>
</dbReference>
<keyword evidence="4 13" id="KW-0436">Ligase</keyword>
<dbReference type="FunFam" id="3.30.980.10:FF:000005">
    <property type="entry name" value="Threonyl-tRNA synthetase, mitochondrial"/>
    <property type="match status" value="1"/>
</dbReference>
<evidence type="ECO:0000256" key="9">
    <source>
        <dbReference type="ARBA" id="ARBA00022884"/>
    </source>
</evidence>
<dbReference type="GO" id="GO:0005524">
    <property type="term" value="F:ATP binding"/>
    <property type="evidence" value="ECO:0007669"/>
    <property type="project" value="UniProtKB-UniRule"/>
</dbReference>
<organism evidence="16">
    <name type="scientific">Palm lethal yellowing phytoplasma</name>
    <dbReference type="NCBI Taxonomy" id="39646"/>
    <lineage>
        <taxon>Bacteria</taxon>
        <taxon>Bacillati</taxon>
        <taxon>Mycoplasmatota</taxon>
        <taxon>Mollicutes</taxon>
        <taxon>Acholeplasmatales</taxon>
        <taxon>Acholeplasmataceae</taxon>
        <taxon>Candidatus Phytoplasma</taxon>
        <taxon>16SrIV (Coconut lethal yellows group)</taxon>
    </lineage>
</organism>
<keyword evidence="8 13" id="KW-0067">ATP-binding</keyword>
<dbReference type="SUPFAM" id="SSF55681">
    <property type="entry name" value="Class II aaRS and biotin synthetases"/>
    <property type="match status" value="1"/>
</dbReference>
<dbReference type="HAMAP" id="MF_00184">
    <property type="entry name" value="Thr_tRNA_synth"/>
    <property type="match status" value="1"/>
</dbReference>
<evidence type="ECO:0000256" key="8">
    <source>
        <dbReference type="ARBA" id="ARBA00022840"/>
    </source>
</evidence>
<dbReference type="GO" id="GO:0006435">
    <property type="term" value="P:threonyl-tRNA aminoacylation"/>
    <property type="evidence" value="ECO:0007669"/>
    <property type="project" value="UniProtKB-UniRule"/>
</dbReference>
<dbReference type="PROSITE" id="PS50862">
    <property type="entry name" value="AA_TRNA_LIGASE_II"/>
    <property type="match status" value="1"/>
</dbReference>
<dbReference type="InterPro" id="IPR002314">
    <property type="entry name" value="aa-tRNA-synt_IIb"/>
</dbReference>
<dbReference type="InterPro" id="IPR036621">
    <property type="entry name" value="Anticodon-bd_dom_sf"/>
</dbReference>
<feature type="domain" description="TGS" evidence="15">
    <location>
        <begin position="1"/>
        <end position="61"/>
    </location>
</feature>
<dbReference type="EMBL" id="FJ416453">
    <property type="protein sequence ID" value="ACJ46005.1"/>
    <property type="molecule type" value="Genomic_DNA"/>
</dbReference>
<keyword evidence="5 13" id="KW-0479">Metal-binding</keyword>
<keyword evidence="7 13" id="KW-0862">Zinc</keyword>
<dbReference type="EC" id="6.1.1.3" evidence="13"/>
<dbReference type="InterPro" id="IPR033728">
    <property type="entry name" value="ThrRS_core"/>
</dbReference>
<dbReference type="InterPro" id="IPR012947">
    <property type="entry name" value="tRNA_SAD"/>
</dbReference>
<comment type="cofactor">
    <cofactor evidence="13">
        <name>Zn(2+)</name>
        <dbReference type="ChEBI" id="CHEBI:29105"/>
    </cofactor>
    <text evidence="13">Binds 1 zinc ion per subunit.</text>
</comment>
<dbReference type="AlphaFoldDB" id="B7TYN1"/>
<sequence>MINIKLNKNLIQSFPCKITPIEIIRQNYFNLDSKPIAALFNNELIELNREIDQNGCLEIMTIKDQRSIEILNHSTAHLLAQAVKRIFPKSLLNIGPTIKEGFYYDIDFLDYHISENSLIEIEKMMHLISKRKIRYYSYEINIKEAYELFSNNPYKIQLLEEIQESKVSVYFQGEFFDLCRGIHLINTNIIQNFKLLKISGSYLKGNSLNKKLTRIYGISFFHPKELKNYLKLLEERKQKDHKNINKEQEFFMLTPDVGLGFPLWLPKGATIRRIIERYIVNKELEYDYQHVYTPVLANIELYQTSGHLKLYKENMFPIMKLQNDEKIVLRPMNCPHHMMIFKKKLRSYKDLPFKIAELGMMHRYEHSGAVSGLQRTRAMTLNDAHIFITENQIENEIIKIINFIFEVYKDFNITEYYFNLSTRDVNNKKKYFENELIWQRSEFILKNILTELKIPFKESVGDAAFYGPKIDIQVLTALNNEETLSTVQLDFLLPKKFNLTYVGSDNKEHNPILIHRAIISTLERFVAFLIEKNKGFFPLWLAPVQVVLIPINNIKYLKYTQKINKIFKKNNFRSEINDKDNSLSYKIRESQKNKIPYQIVIGEKELLNSTLTFREYRSNLSQTVSIEEFIDIFNKKIKEKK</sequence>
<dbReference type="FunFam" id="3.30.930.10:FF:000002">
    <property type="entry name" value="Threonine--tRNA ligase"/>
    <property type="match status" value="1"/>
</dbReference>
<comment type="catalytic activity">
    <reaction evidence="12 13">
        <text>tRNA(Thr) + L-threonine + ATP = L-threonyl-tRNA(Thr) + AMP + diphosphate + H(+)</text>
        <dbReference type="Rhea" id="RHEA:24624"/>
        <dbReference type="Rhea" id="RHEA-COMP:9670"/>
        <dbReference type="Rhea" id="RHEA-COMP:9704"/>
        <dbReference type="ChEBI" id="CHEBI:15378"/>
        <dbReference type="ChEBI" id="CHEBI:30616"/>
        <dbReference type="ChEBI" id="CHEBI:33019"/>
        <dbReference type="ChEBI" id="CHEBI:57926"/>
        <dbReference type="ChEBI" id="CHEBI:78442"/>
        <dbReference type="ChEBI" id="CHEBI:78534"/>
        <dbReference type="ChEBI" id="CHEBI:456215"/>
        <dbReference type="EC" id="6.1.1.3"/>
    </reaction>
</comment>
<evidence type="ECO:0000256" key="3">
    <source>
        <dbReference type="ARBA" id="ARBA00022555"/>
    </source>
</evidence>
<comment type="caution">
    <text evidence="13">Lacks conserved residue(s) required for the propagation of feature annotation.</text>
</comment>
<accession>B7TYN1</accession>
<dbReference type="Pfam" id="PF03129">
    <property type="entry name" value="HGTP_anticodon"/>
    <property type="match status" value="1"/>
</dbReference>
<keyword evidence="10 13" id="KW-0648">Protein biosynthesis</keyword>
<evidence type="ECO:0000256" key="13">
    <source>
        <dbReference type="HAMAP-Rule" id="MF_00184"/>
    </source>
</evidence>
<evidence type="ECO:0000256" key="5">
    <source>
        <dbReference type="ARBA" id="ARBA00022723"/>
    </source>
</evidence>
<evidence type="ECO:0000313" key="16">
    <source>
        <dbReference type="EMBL" id="ACJ46005.1"/>
    </source>
</evidence>
<dbReference type="PANTHER" id="PTHR11451">
    <property type="entry name" value="THREONINE-TRNA LIGASE"/>
    <property type="match status" value="1"/>
</dbReference>
<feature type="binding site" evidence="13">
    <location>
        <position position="334"/>
    </location>
    <ligand>
        <name>Zn(2+)</name>
        <dbReference type="ChEBI" id="CHEBI:29105"/>
        <note>catalytic</note>
    </ligand>
</feature>
<evidence type="ECO:0000256" key="10">
    <source>
        <dbReference type="ARBA" id="ARBA00022917"/>
    </source>
</evidence>
<keyword evidence="6 13" id="KW-0547">Nucleotide-binding</keyword>
<dbReference type="InterPro" id="IPR004095">
    <property type="entry name" value="TGS"/>
</dbReference>
<dbReference type="SUPFAM" id="SSF52954">
    <property type="entry name" value="Class II aaRS ABD-related"/>
    <property type="match status" value="1"/>
</dbReference>
<dbReference type="Pfam" id="PF00587">
    <property type="entry name" value="tRNA-synt_2b"/>
    <property type="match status" value="1"/>
</dbReference>
<feature type="binding site" evidence="13">
    <location>
        <position position="385"/>
    </location>
    <ligand>
        <name>Zn(2+)</name>
        <dbReference type="ChEBI" id="CHEBI:29105"/>
        <note>catalytic</note>
    </ligand>
</feature>
<evidence type="ECO:0000259" key="14">
    <source>
        <dbReference type="PROSITE" id="PS50862"/>
    </source>
</evidence>
<protein>
    <recommendedName>
        <fullName evidence="13">Threonine--tRNA ligase</fullName>
        <ecNumber evidence="13">6.1.1.3</ecNumber>
    </recommendedName>
    <alternativeName>
        <fullName evidence="13">Threonyl-tRNA synthetase</fullName>
        <shortName evidence="13">ThrRS</shortName>
    </alternativeName>
</protein>
<dbReference type="InterPro" id="IPR002320">
    <property type="entry name" value="Thr-tRNA-ligase_IIa"/>
</dbReference>
<evidence type="ECO:0000256" key="11">
    <source>
        <dbReference type="ARBA" id="ARBA00023146"/>
    </source>
</evidence>
<evidence type="ECO:0000256" key="6">
    <source>
        <dbReference type="ARBA" id="ARBA00022741"/>
    </source>
</evidence>
<dbReference type="Pfam" id="PF07973">
    <property type="entry name" value="tRNA_SAD"/>
    <property type="match status" value="1"/>
</dbReference>
<dbReference type="InterPro" id="IPR045864">
    <property type="entry name" value="aa-tRNA-synth_II/BPL/LPL"/>
</dbReference>
<dbReference type="NCBIfam" id="TIGR00418">
    <property type="entry name" value="thrS"/>
    <property type="match status" value="1"/>
</dbReference>
<dbReference type="CDD" id="cd01667">
    <property type="entry name" value="TGS_ThrRS"/>
    <property type="match status" value="1"/>
</dbReference>
<dbReference type="GO" id="GO:0000049">
    <property type="term" value="F:tRNA binding"/>
    <property type="evidence" value="ECO:0007669"/>
    <property type="project" value="UniProtKB-KW"/>
</dbReference>
<dbReference type="InterPro" id="IPR012675">
    <property type="entry name" value="Beta-grasp_dom_sf"/>
</dbReference>
<dbReference type="PROSITE" id="PS51880">
    <property type="entry name" value="TGS"/>
    <property type="match status" value="1"/>
</dbReference>
<comment type="subcellular location">
    <subcellularLocation>
        <location evidence="13">Cytoplasm</location>
    </subcellularLocation>
</comment>
<dbReference type="CDD" id="cd00771">
    <property type="entry name" value="ThrRS_core"/>
    <property type="match status" value="1"/>
</dbReference>
<dbReference type="CDD" id="cd00860">
    <property type="entry name" value="ThrRS_anticodon"/>
    <property type="match status" value="1"/>
</dbReference>
<evidence type="ECO:0000256" key="7">
    <source>
        <dbReference type="ARBA" id="ARBA00022833"/>
    </source>
</evidence>
<dbReference type="GO" id="GO:0005737">
    <property type="term" value="C:cytoplasm"/>
    <property type="evidence" value="ECO:0007669"/>
    <property type="project" value="UniProtKB-SubCell"/>
</dbReference>
<dbReference type="Gene3D" id="3.40.50.800">
    <property type="entry name" value="Anticodon-binding domain"/>
    <property type="match status" value="1"/>
</dbReference>
<comment type="subunit">
    <text evidence="13">Homodimer.</text>
</comment>
<keyword evidence="2 13" id="KW-0963">Cytoplasm</keyword>
<dbReference type="InterPro" id="IPR006195">
    <property type="entry name" value="aa-tRNA-synth_II"/>
</dbReference>
<feature type="domain" description="Aminoacyl-transfer RNA synthetases class-II family profile" evidence="14">
    <location>
        <begin position="266"/>
        <end position="538"/>
    </location>
</feature>
<proteinExistence type="inferred from homology"/>
<evidence type="ECO:0000256" key="1">
    <source>
        <dbReference type="ARBA" id="ARBA00008226"/>
    </source>
</evidence>
<keyword evidence="3 13" id="KW-0820">tRNA-binding</keyword>
<dbReference type="SUPFAM" id="SSF55186">
    <property type="entry name" value="ThrRS/AlaRS common domain"/>
    <property type="match status" value="1"/>
</dbReference>
<dbReference type="Gene3D" id="3.10.20.30">
    <property type="match status" value="1"/>
</dbReference>
<keyword evidence="9 13" id="KW-0694">RNA-binding</keyword>
<dbReference type="Gene3D" id="3.30.980.10">
    <property type="entry name" value="Threonyl-trna Synthetase, Chain A, domain 2"/>
    <property type="match status" value="1"/>
</dbReference>
<dbReference type="GO" id="GO:0046872">
    <property type="term" value="F:metal ion binding"/>
    <property type="evidence" value="ECO:0007669"/>
    <property type="project" value="UniProtKB-KW"/>
</dbReference>
<name>B7TYN1_9MOLU</name>
<evidence type="ECO:0000259" key="15">
    <source>
        <dbReference type="PROSITE" id="PS51880"/>
    </source>
</evidence>
<gene>
    <name evidence="13" type="primary">thrS</name>
</gene>
<feature type="binding site" evidence="13">
    <location>
        <position position="515"/>
    </location>
    <ligand>
        <name>Zn(2+)</name>
        <dbReference type="ChEBI" id="CHEBI:29105"/>
        <note>catalytic</note>
    </ligand>
</feature>
<keyword evidence="11 13" id="KW-0030">Aminoacyl-tRNA synthetase</keyword>
<dbReference type="GO" id="GO:0004829">
    <property type="term" value="F:threonine-tRNA ligase activity"/>
    <property type="evidence" value="ECO:0007669"/>
    <property type="project" value="UniProtKB-UniRule"/>
</dbReference>
<dbReference type="PANTHER" id="PTHR11451:SF56">
    <property type="entry name" value="THREONINE--TRNA LIGASE 1"/>
    <property type="match status" value="1"/>
</dbReference>